<dbReference type="InterPro" id="IPR052155">
    <property type="entry name" value="Biofilm_reg_signaling"/>
</dbReference>
<feature type="domain" description="GGDEF" evidence="3">
    <location>
        <begin position="336"/>
        <end position="469"/>
    </location>
</feature>
<comment type="caution">
    <text evidence="4">The sequence shown here is derived from an EMBL/GenBank/DDBJ whole genome shotgun (WGS) entry which is preliminary data.</text>
</comment>
<dbReference type="InterPro" id="IPR043128">
    <property type="entry name" value="Rev_trsase/Diguanyl_cyclase"/>
</dbReference>
<dbReference type="InterPro" id="IPR013655">
    <property type="entry name" value="PAS_fold_3"/>
</dbReference>
<evidence type="ECO:0000313" key="4">
    <source>
        <dbReference type="EMBL" id="RLL12412.1"/>
    </source>
</evidence>
<dbReference type="SMART" id="SM00267">
    <property type="entry name" value="GGDEF"/>
    <property type="match status" value="1"/>
</dbReference>
<dbReference type="InterPro" id="IPR029016">
    <property type="entry name" value="GAF-like_dom_sf"/>
</dbReference>
<dbReference type="Gene3D" id="3.10.450.50">
    <property type="match status" value="1"/>
</dbReference>
<dbReference type="AlphaFoldDB" id="A0A498CS23"/>
<evidence type="ECO:0000256" key="1">
    <source>
        <dbReference type="SAM" id="Coils"/>
    </source>
</evidence>
<dbReference type="SUPFAM" id="SSF55785">
    <property type="entry name" value="PYP-like sensor domain (PAS domain)"/>
    <property type="match status" value="2"/>
</dbReference>
<proteinExistence type="predicted"/>
<evidence type="ECO:0000259" key="2">
    <source>
        <dbReference type="PROSITE" id="PS50113"/>
    </source>
</evidence>
<dbReference type="InterPro" id="IPR035965">
    <property type="entry name" value="PAS-like_dom_sf"/>
</dbReference>
<keyword evidence="5" id="KW-1185">Reference proteome</keyword>
<protein>
    <submittedName>
        <fullName evidence="4">Diguanylate cyclase</fullName>
    </submittedName>
</protein>
<accession>A0A498CS23</accession>
<dbReference type="InterPro" id="IPR000014">
    <property type="entry name" value="PAS"/>
</dbReference>
<dbReference type="Pfam" id="PF00990">
    <property type="entry name" value="GGDEF"/>
    <property type="match status" value="1"/>
</dbReference>
<organism evidence="4 5">
    <name type="scientific">Anaerotruncus massiliensis</name>
    <name type="common">ex Liu et al. 2021</name>
    <dbReference type="NCBI Taxonomy" id="2321404"/>
    <lineage>
        <taxon>Bacteria</taxon>
        <taxon>Bacillati</taxon>
        <taxon>Bacillota</taxon>
        <taxon>Clostridia</taxon>
        <taxon>Eubacteriales</taxon>
        <taxon>Oscillospiraceae</taxon>
        <taxon>Anaerotruncus</taxon>
    </lineage>
</organism>
<feature type="domain" description="PAC" evidence="2">
    <location>
        <begin position="253"/>
        <end position="305"/>
    </location>
</feature>
<dbReference type="NCBIfam" id="TIGR00254">
    <property type="entry name" value="GGDEF"/>
    <property type="match status" value="1"/>
</dbReference>
<evidence type="ECO:0000259" key="3">
    <source>
        <dbReference type="PROSITE" id="PS50887"/>
    </source>
</evidence>
<dbReference type="SUPFAM" id="SSF55781">
    <property type="entry name" value="GAF domain-like"/>
    <property type="match status" value="1"/>
</dbReference>
<dbReference type="InterPro" id="IPR000700">
    <property type="entry name" value="PAS-assoc_C"/>
</dbReference>
<dbReference type="Proteomes" id="UP000276301">
    <property type="component" value="Unassembled WGS sequence"/>
</dbReference>
<dbReference type="PANTHER" id="PTHR44757">
    <property type="entry name" value="DIGUANYLATE CYCLASE DGCP"/>
    <property type="match status" value="1"/>
</dbReference>
<dbReference type="SUPFAM" id="SSF54427">
    <property type="entry name" value="NTF2-like"/>
    <property type="match status" value="1"/>
</dbReference>
<dbReference type="EMBL" id="RCHT01000006">
    <property type="protein sequence ID" value="RLL12412.1"/>
    <property type="molecule type" value="Genomic_DNA"/>
</dbReference>
<dbReference type="Gene3D" id="3.30.450.40">
    <property type="match status" value="1"/>
</dbReference>
<dbReference type="CDD" id="cd01949">
    <property type="entry name" value="GGDEF"/>
    <property type="match status" value="1"/>
</dbReference>
<dbReference type="Gene3D" id="3.30.450.20">
    <property type="entry name" value="PAS domain"/>
    <property type="match status" value="1"/>
</dbReference>
<dbReference type="InterPro" id="IPR029787">
    <property type="entry name" value="Nucleotide_cyclase"/>
</dbReference>
<dbReference type="SUPFAM" id="SSF55073">
    <property type="entry name" value="Nucleotide cyclase"/>
    <property type="match status" value="1"/>
</dbReference>
<sequence>MNDLETRAAEFVRGVWHDYLEARDYSGIIRSFDEEVTWIGTGEGELCLSLGDAVRMLGAESQEWSGHFSIVGEDYRARQLSDDLFLTFGTIRAREESGGQDRVVADLNTRFSGVCRLRDGNFSVLHLHHSVPDRYQREGEFFTKSLTEQSNALLKKKIAEKTAELERLNDERRADETRYRFALEATSDLVFEYNASNGLVTANSALYLGGKNPAGFLPDDDFPHVYPEDRDRLRESLSSERVRQAFDDGETALSAEYRTLDGEGHYTWVRITLVPIRGSDGKYRRLIGSIKDIDRDKRREQEFKDQSRRDPLTGLYNRRYTEVMVNRFLEKSGPAASGALFIIDIDDFKAVNDHLGHLLGDAVLRDVSERITQLFRSTDIVGRIGGDEFVVFLKGADDEEVIGEKAGAVLNAFRSTLAGHNAGHAISGSIGIALCPRDGGDYRALFEKADSALYSAKKLGKDRCQFYDGGGDPFLPSGTRRGREPDAGRKSFTEHIAEYIFQILYDSDDINKAVNAILAIVGRHFDVSRAYIFEDTEDGLACNNTFEWCNEGVSPQIDNLQQVPYSLIGDYAANFNEDGVFYCDDISRLTVKGLHDTLAVQNIHSMLQCALKNDGVFSGYVGFDECSAQRFWTQEEIDTLTFISKILSTFLIKWRTQEKLAESFRVTRAVLDHQNLWTYVIGGDHRLLYINRKTLELVPGAEVGACCYEAFWGNRAPCPQCPMREMDRTGAGSCTMELHNTKLSVWTSATASRMTWVDGQSVCLMSCVDITAYKEPGRS</sequence>
<dbReference type="PROSITE" id="PS50113">
    <property type="entry name" value="PAC"/>
    <property type="match status" value="1"/>
</dbReference>
<dbReference type="Gene3D" id="3.30.70.270">
    <property type="match status" value="1"/>
</dbReference>
<dbReference type="InterPro" id="IPR032710">
    <property type="entry name" value="NTF2-like_dom_sf"/>
</dbReference>
<reference evidence="4 5" key="1">
    <citation type="submission" date="2018-10" db="EMBL/GenBank/DDBJ databases">
        <title>Anaerotruncus faecis sp. nov., isolated from human feces.</title>
        <authorList>
            <person name="Wang Y.-J."/>
        </authorList>
    </citation>
    <scope>NUCLEOTIDE SEQUENCE [LARGE SCALE GENOMIC DNA]</scope>
    <source>
        <strain evidence="4 5">22A2-44</strain>
    </source>
</reference>
<dbReference type="PROSITE" id="PS50887">
    <property type="entry name" value="GGDEF"/>
    <property type="match status" value="1"/>
</dbReference>
<feature type="coiled-coil region" evidence="1">
    <location>
        <begin position="151"/>
        <end position="178"/>
    </location>
</feature>
<dbReference type="Pfam" id="PF08447">
    <property type="entry name" value="PAS_3"/>
    <property type="match status" value="1"/>
</dbReference>
<keyword evidence="1" id="KW-0175">Coiled coil</keyword>
<gene>
    <name evidence="4" type="ORF">D4A47_05410</name>
</gene>
<dbReference type="RefSeq" id="WP_121586489.1">
    <property type="nucleotide sequence ID" value="NZ_RCHT01000006.1"/>
</dbReference>
<dbReference type="CDD" id="cd00130">
    <property type="entry name" value="PAS"/>
    <property type="match status" value="1"/>
</dbReference>
<name>A0A498CS23_9FIRM</name>
<dbReference type="PANTHER" id="PTHR44757:SF2">
    <property type="entry name" value="BIOFILM ARCHITECTURE MAINTENANCE PROTEIN MBAA"/>
    <property type="match status" value="1"/>
</dbReference>
<dbReference type="InterPro" id="IPR000160">
    <property type="entry name" value="GGDEF_dom"/>
</dbReference>
<evidence type="ECO:0000313" key="5">
    <source>
        <dbReference type="Proteomes" id="UP000276301"/>
    </source>
</evidence>